<comment type="caution">
    <text evidence="4">The sequence shown here is derived from an EMBL/GenBank/DDBJ whole genome shotgun (WGS) entry which is preliminary data.</text>
</comment>
<reference evidence="4 5" key="1">
    <citation type="submission" date="2024-03" db="EMBL/GenBank/DDBJ databases">
        <title>Sequence of Lycoming College Course Isolates.</title>
        <authorList>
            <person name="Plotts O."/>
            <person name="Newman J."/>
        </authorList>
    </citation>
    <scope>NUCLEOTIDE SEQUENCE [LARGE SCALE GENOMIC DNA]</scope>
    <source>
        <strain evidence="4 5">CJB-3</strain>
    </source>
</reference>
<accession>A0ABU8NLY3</accession>
<dbReference type="EMBL" id="JBBEUB010000003">
    <property type="protein sequence ID" value="MEJ2903202.1"/>
    <property type="molecule type" value="Genomic_DNA"/>
</dbReference>
<name>A0ABU8NLY3_9SPHI</name>
<dbReference type="CDD" id="cd14659">
    <property type="entry name" value="Imelysin-like_IPPA"/>
    <property type="match status" value="1"/>
</dbReference>
<dbReference type="Gene3D" id="1.20.1420.20">
    <property type="entry name" value="M75 peptidase, HXXE motif"/>
    <property type="match status" value="1"/>
</dbReference>
<dbReference type="InterPro" id="IPR018976">
    <property type="entry name" value="Imelysin-like"/>
</dbReference>
<proteinExistence type="predicted"/>
<keyword evidence="5" id="KW-1185">Reference proteome</keyword>
<protein>
    <submittedName>
        <fullName evidence="4">Imelysin family protein</fullName>
    </submittedName>
</protein>
<dbReference type="InterPro" id="IPR038352">
    <property type="entry name" value="Imelysin_sf"/>
</dbReference>
<gene>
    <name evidence="4" type="ORF">WAE58_12240</name>
</gene>
<evidence type="ECO:0000256" key="2">
    <source>
        <dbReference type="ARBA" id="ARBA00022729"/>
    </source>
</evidence>
<keyword evidence="2" id="KW-0732">Signal</keyword>
<dbReference type="InterPro" id="IPR034984">
    <property type="entry name" value="Imelysin-like_IPPA"/>
</dbReference>
<evidence type="ECO:0000259" key="3">
    <source>
        <dbReference type="Pfam" id="PF09375"/>
    </source>
</evidence>
<evidence type="ECO:0000313" key="5">
    <source>
        <dbReference type="Proteomes" id="UP001378956"/>
    </source>
</evidence>
<dbReference type="Pfam" id="PF09375">
    <property type="entry name" value="Peptidase_M75"/>
    <property type="match status" value="1"/>
</dbReference>
<dbReference type="RefSeq" id="WP_288878985.1">
    <property type="nucleotide sequence ID" value="NZ_CBFGNQ010000001.1"/>
</dbReference>
<organism evidence="4 5">
    <name type="scientific">Pedobacter panaciterrae</name>
    <dbReference type="NCBI Taxonomy" id="363849"/>
    <lineage>
        <taxon>Bacteria</taxon>
        <taxon>Pseudomonadati</taxon>
        <taxon>Bacteroidota</taxon>
        <taxon>Sphingobacteriia</taxon>
        <taxon>Sphingobacteriales</taxon>
        <taxon>Sphingobacteriaceae</taxon>
        <taxon>Pedobacter</taxon>
    </lineage>
</organism>
<dbReference type="PROSITE" id="PS51257">
    <property type="entry name" value="PROKAR_LIPOPROTEIN"/>
    <property type="match status" value="1"/>
</dbReference>
<sequence>MNINRIKYGMGVTILAITVFIVACSKKSGTDNGPKADGFDKAGMLTNYADNLIIPAYMGLQDQITQLETTANTFLATPNADNQQTLKVAFKTAYLQYEQVSVNQFGPSERVLLNNFLNTFPADNAVIDGNITRGTYDLTQNSTIDQQGFPSLDYVLFAPDALAKFSGSSAANRKKYVQDLLARMKTLTGGVVTTWKNTYKAEFVQNTRSDAGSPIAFLINQFAYEMDQMKGPRIGWPFGKQSGGVQYPDKTEGYHAGISVSLAVANLTNLKKMFTGNNSGKGMSDYLVALNKKPLSDDVIKQFDLAIVKLNAIPDPFSTALANKKTEIEAAYREIQILLTLIKTDVASATGVRITYQDTDGD</sequence>
<evidence type="ECO:0000313" key="4">
    <source>
        <dbReference type="EMBL" id="MEJ2903202.1"/>
    </source>
</evidence>
<evidence type="ECO:0000256" key="1">
    <source>
        <dbReference type="ARBA" id="ARBA00004196"/>
    </source>
</evidence>
<dbReference type="Proteomes" id="UP001378956">
    <property type="component" value="Unassembled WGS sequence"/>
</dbReference>
<comment type="subcellular location">
    <subcellularLocation>
        <location evidence="1">Cell envelope</location>
    </subcellularLocation>
</comment>
<feature type="domain" description="Imelysin-like" evidence="3">
    <location>
        <begin position="53"/>
        <end position="330"/>
    </location>
</feature>